<organism evidence="2 3">
    <name type="scientific">Candidatus Manganitrophus noduliformans</name>
    <dbReference type="NCBI Taxonomy" id="2606439"/>
    <lineage>
        <taxon>Bacteria</taxon>
        <taxon>Pseudomonadati</taxon>
        <taxon>Nitrospirota</taxon>
        <taxon>Nitrospiria</taxon>
        <taxon>Candidatus Troglogloeales</taxon>
        <taxon>Candidatus Manganitrophaceae</taxon>
        <taxon>Candidatus Manganitrophus</taxon>
    </lineage>
</organism>
<protein>
    <submittedName>
        <fullName evidence="2">Uncharacterized protein</fullName>
    </submittedName>
</protein>
<keyword evidence="3" id="KW-1185">Reference proteome</keyword>
<evidence type="ECO:0000313" key="2">
    <source>
        <dbReference type="EMBL" id="NKE70085.1"/>
    </source>
</evidence>
<dbReference type="RefSeq" id="WP_168058351.1">
    <property type="nucleotide sequence ID" value="NZ_VTOW01000001.1"/>
</dbReference>
<evidence type="ECO:0000313" key="3">
    <source>
        <dbReference type="Proteomes" id="UP000534783"/>
    </source>
</evidence>
<sequence length="369" mass="42978">MKMFKVFTVALLIFCAVLPVEARIEKREAIFYLPGRYNFATQRVYPELNAMLNVIDIGHGALAEVLITTKDEARAIELIEKDLFNRVTRMFLGKEPRPRFSPSEETVAPEGVKLAWRVNKAFDWTHYLHRQVYDILSDDRVADKDQSIREALGYYLTELERTFPLKIKSMQLMEGQSFSGYWKERYPRFNGAIWAYHWLQLAANEALLEPDPEARRRKIDTAVGEFKKMFADPSRLPKHMPMAHEISPTFAKRFPEIAATFDNLHSFHDIYMDILTNPAVRNKRDAVYRQLDLMQAPRKDLETMPLHPLPPIPIEQQQTLLQMDPEEAMAMMMMTTEEQLDFLEMSPEKRKEKVDQLKKEADHSGHSGS</sequence>
<feature type="region of interest" description="Disordered" evidence="1">
    <location>
        <begin position="343"/>
        <end position="369"/>
    </location>
</feature>
<dbReference type="EMBL" id="VTOW01000001">
    <property type="protein sequence ID" value="NKE70085.1"/>
    <property type="molecule type" value="Genomic_DNA"/>
</dbReference>
<comment type="caution">
    <text evidence="2">The sequence shown here is derived from an EMBL/GenBank/DDBJ whole genome shotgun (WGS) entry which is preliminary data.</text>
</comment>
<reference evidence="2 3" key="1">
    <citation type="journal article" date="2020" name="Nature">
        <title>Bacterial chemolithoautotrophy via manganese oxidation.</title>
        <authorList>
            <person name="Yu H."/>
            <person name="Leadbetter J.R."/>
        </authorList>
    </citation>
    <scope>NUCLEOTIDE SEQUENCE [LARGE SCALE GENOMIC DNA]</scope>
    <source>
        <strain evidence="2 3">Mn-1</strain>
    </source>
</reference>
<gene>
    <name evidence="2" type="ORF">MNODULE_04915</name>
</gene>
<evidence type="ECO:0000256" key="1">
    <source>
        <dbReference type="SAM" id="MobiDB-lite"/>
    </source>
</evidence>
<dbReference type="AlphaFoldDB" id="A0A7X6DMT7"/>
<accession>A0A7X6DMT7</accession>
<dbReference type="Proteomes" id="UP000534783">
    <property type="component" value="Unassembled WGS sequence"/>
</dbReference>
<feature type="compositionally biased region" description="Basic and acidic residues" evidence="1">
    <location>
        <begin position="346"/>
        <end position="369"/>
    </location>
</feature>
<proteinExistence type="predicted"/>
<name>A0A7X6DMT7_9BACT</name>